<keyword evidence="3" id="KW-1185">Reference proteome</keyword>
<dbReference type="OrthoDB" id="10323996at2759"/>
<evidence type="ECO:0000256" key="1">
    <source>
        <dbReference type="SAM" id="MobiDB-lite"/>
    </source>
</evidence>
<reference evidence="3" key="1">
    <citation type="submission" date="2016-06" db="EMBL/GenBank/DDBJ databases">
        <title>Parallel loss of symbiosis genes in relatives of nitrogen-fixing non-legume Parasponia.</title>
        <authorList>
            <person name="Van Velzen R."/>
            <person name="Holmer R."/>
            <person name="Bu F."/>
            <person name="Rutten L."/>
            <person name="Van Zeijl A."/>
            <person name="Liu W."/>
            <person name="Santuari L."/>
            <person name="Cao Q."/>
            <person name="Sharma T."/>
            <person name="Shen D."/>
            <person name="Roswanjaya Y."/>
            <person name="Wardhani T."/>
            <person name="Kalhor M.S."/>
            <person name="Jansen J."/>
            <person name="Van den Hoogen J."/>
            <person name="Gungor B."/>
            <person name="Hartog M."/>
            <person name="Hontelez J."/>
            <person name="Verver J."/>
            <person name="Yang W.-C."/>
            <person name="Schijlen E."/>
            <person name="Repin R."/>
            <person name="Schilthuizen M."/>
            <person name="Schranz E."/>
            <person name="Heidstra R."/>
            <person name="Miyata K."/>
            <person name="Fedorova E."/>
            <person name="Kohlen W."/>
            <person name="Bisseling T."/>
            <person name="Smit S."/>
            <person name="Geurts R."/>
        </authorList>
    </citation>
    <scope>NUCLEOTIDE SEQUENCE [LARGE SCALE GENOMIC DNA]</scope>
    <source>
        <strain evidence="3">cv. RG33-2</strain>
    </source>
</reference>
<evidence type="ECO:0000313" key="3">
    <source>
        <dbReference type="Proteomes" id="UP000237000"/>
    </source>
</evidence>
<feature type="region of interest" description="Disordered" evidence="1">
    <location>
        <begin position="1"/>
        <end position="22"/>
    </location>
</feature>
<accession>A0A2P5BY51</accession>
<organism evidence="2 3">
    <name type="scientific">Trema orientale</name>
    <name type="common">Charcoal tree</name>
    <name type="synonym">Celtis orientalis</name>
    <dbReference type="NCBI Taxonomy" id="63057"/>
    <lineage>
        <taxon>Eukaryota</taxon>
        <taxon>Viridiplantae</taxon>
        <taxon>Streptophyta</taxon>
        <taxon>Embryophyta</taxon>
        <taxon>Tracheophyta</taxon>
        <taxon>Spermatophyta</taxon>
        <taxon>Magnoliopsida</taxon>
        <taxon>eudicotyledons</taxon>
        <taxon>Gunneridae</taxon>
        <taxon>Pentapetalae</taxon>
        <taxon>rosids</taxon>
        <taxon>fabids</taxon>
        <taxon>Rosales</taxon>
        <taxon>Cannabaceae</taxon>
        <taxon>Trema</taxon>
    </lineage>
</organism>
<dbReference type="AlphaFoldDB" id="A0A2P5BY51"/>
<gene>
    <name evidence="2" type="ORF">TorRG33x02_304200</name>
</gene>
<comment type="caution">
    <text evidence="2">The sequence shown here is derived from an EMBL/GenBank/DDBJ whole genome shotgun (WGS) entry which is preliminary data.</text>
</comment>
<feature type="non-terminal residue" evidence="2">
    <location>
        <position position="1"/>
    </location>
</feature>
<sequence length="86" mass="9756">KGRETKKTKNHRARARNDREVETAPISEKIRLAHRVSIRNSNPNQNAISRISSLSVGFDRWSSVSAATPIDLRNRETSAFLRNRTG</sequence>
<dbReference type="EMBL" id="JXTC01000440">
    <property type="protein sequence ID" value="PON53734.1"/>
    <property type="molecule type" value="Genomic_DNA"/>
</dbReference>
<dbReference type="InParanoid" id="A0A2P5BY51"/>
<dbReference type="Proteomes" id="UP000237000">
    <property type="component" value="Unassembled WGS sequence"/>
</dbReference>
<proteinExistence type="predicted"/>
<name>A0A2P5BY51_TREOI</name>
<protein>
    <submittedName>
        <fullName evidence="2">Uncharacterized protein</fullName>
    </submittedName>
</protein>
<evidence type="ECO:0000313" key="2">
    <source>
        <dbReference type="EMBL" id="PON53734.1"/>
    </source>
</evidence>